<keyword evidence="3" id="KW-1185">Reference proteome</keyword>
<accession>A0ABU9CUD6</accession>
<name>A0ABU9CUD6_9NOCA</name>
<evidence type="ECO:0000256" key="1">
    <source>
        <dbReference type="SAM" id="Phobius"/>
    </source>
</evidence>
<proteinExistence type="predicted"/>
<comment type="caution">
    <text evidence="2">The sequence shown here is derived from an EMBL/GenBank/DDBJ whole genome shotgun (WGS) entry which is preliminary data.</text>
</comment>
<dbReference type="RefSeq" id="WP_341440187.1">
    <property type="nucleotide sequence ID" value="NZ_JBBPCN010000001.1"/>
</dbReference>
<keyword evidence="1" id="KW-1133">Transmembrane helix</keyword>
<protein>
    <recommendedName>
        <fullName evidence="4">UsfY protein</fullName>
    </recommendedName>
</protein>
<keyword evidence="1" id="KW-0812">Transmembrane</keyword>
<dbReference type="Proteomes" id="UP001456513">
    <property type="component" value="Unassembled WGS sequence"/>
</dbReference>
<gene>
    <name evidence="2" type="ORF">AABD04_02985</name>
</gene>
<feature type="transmembrane region" description="Helical" evidence="1">
    <location>
        <begin position="45"/>
        <end position="64"/>
    </location>
</feature>
<feature type="transmembrane region" description="Helical" evidence="1">
    <location>
        <begin position="14"/>
        <end position="39"/>
    </location>
</feature>
<sequence>MVEKRPSVSSTSRAVVNMLAVVLIFAGIAAIGGLIAAIAGGFEGWAIVAGVAVIALFTGGFLAVREGARRRSLESTQVVYAPDHTDDVFDIDPNTGKRTPHRE</sequence>
<evidence type="ECO:0008006" key="4">
    <source>
        <dbReference type="Google" id="ProtNLM"/>
    </source>
</evidence>
<dbReference type="EMBL" id="JBBPCN010000001">
    <property type="protein sequence ID" value="MEK8069808.1"/>
    <property type="molecule type" value="Genomic_DNA"/>
</dbReference>
<keyword evidence="1" id="KW-0472">Membrane</keyword>
<organism evidence="2 3">
    <name type="scientific">Rhodococcus navarretei</name>
    <dbReference type="NCBI Taxonomy" id="3128981"/>
    <lineage>
        <taxon>Bacteria</taxon>
        <taxon>Bacillati</taxon>
        <taxon>Actinomycetota</taxon>
        <taxon>Actinomycetes</taxon>
        <taxon>Mycobacteriales</taxon>
        <taxon>Nocardiaceae</taxon>
        <taxon>Rhodococcus</taxon>
    </lineage>
</organism>
<evidence type="ECO:0000313" key="2">
    <source>
        <dbReference type="EMBL" id="MEK8069808.1"/>
    </source>
</evidence>
<reference evidence="2 3" key="1">
    <citation type="submission" date="2024-03" db="EMBL/GenBank/DDBJ databases">
        <title>Rhodococcus navarretei sp. nov. and Pseudarthrobacter quantumdoti sp. nov., two new species with the ability to biosynthesize Quantum Dots isolated from soil samples at Union Glacier, Antarctica.</title>
        <authorList>
            <person name="Vargas M."/>
        </authorList>
    </citation>
    <scope>NUCLEOTIDE SEQUENCE [LARGE SCALE GENOMIC DNA]</scope>
    <source>
        <strain evidence="2 3">EXRC-4A-4</strain>
    </source>
</reference>
<evidence type="ECO:0000313" key="3">
    <source>
        <dbReference type="Proteomes" id="UP001456513"/>
    </source>
</evidence>